<dbReference type="InterPro" id="IPR023296">
    <property type="entry name" value="Glyco_hydro_beta-prop_sf"/>
</dbReference>
<dbReference type="Pfam" id="PF16369">
    <property type="entry name" value="GH43_C"/>
    <property type="match status" value="1"/>
</dbReference>
<dbReference type="Pfam" id="PF13385">
    <property type="entry name" value="Laminin_G_3"/>
    <property type="match status" value="1"/>
</dbReference>
<dbReference type="SUPFAM" id="SSF49899">
    <property type="entry name" value="Concanavalin A-like lectins/glucanases"/>
    <property type="match status" value="1"/>
</dbReference>
<keyword evidence="6" id="KW-0326">Glycosidase</keyword>
<evidence type="ECO:0000313" key="12">
    <source>
        <dbReference type="Proteomes" id="UP000244089"/>
    </source>
</evidence>
<dbReference type="PANTHER" id="PTHR43301">
    <property type="entry name" value="ARABINAN ENDO-1,5-ALPHA-L-ARABINOSIDASE"/>
    <property type="match status" value="1"/>
</dbReference>
<feature type="signal peptide" evidence="9">
    <location>
        <begin position="1"/>
        <end position="25"/>
    </location>
</feature>
<dbReference type="Proteomes" id="UP000244089">
    <property type="component" value="Unassembled WGS sequence"/>
</dbReference>
<evidence type="ECO:0000313" key="11">
    <source>
        <dbReference type="EMBL" id="PTW03403.1"/>
    </source>
</evidence>
<evidence type="ECO:0000256" key="1">
    <source>
        <dbReference type="ARBA" id="ARBA00004834"/>
    </source>
</evidence>
<accession>A0A2T5RST6</accession>
<keyword evidence="5" id="KW-1015">Disulfide bond</keyword>
<dbReference type="InterPro" id="IPR006558">
    <property type="entry name" value="LamG-like"/>
</dbReference>
<comment type="pathway">
    <text evidence="1">Glycan metabolism; L-arabinan degradation.</text>
</comment>
<feature type="chain" id="PRO_5015737334" evidence="9">
    <location>
        <begin position="26"/>
        <end position="702"/>
    </location>
</feature>
<dbReference type="AlphaFoldDB" id="A0A2T5RST6"/>
<evidence type="ECO:0000256" key="2">
    <source>
        <dbReference type="ARBA" id="ARBA00009865"/>
    </source>
</evidence>
<dbReference type="InterPro" id="IPR032291">
    <property type="entry name" value="Abn2_C"/>
</dbReference>
<feature type="active site" description="Proton donor" evidence="7">
    <location>
        <position position="461"/>
    </location>
</feature>
<evidence type="ECO:0000256" key="4">
    <source>
        <dbReference type="ARBA" id="ARBA00022801"/>
    </source>
</evidence>
<dbReference type="PANTHER" id="PTHR43301:SF3">
    <property type="entry name" value="ARABINAN ENDO-1,5-ALPHA-L-ARABINOSIDASE A-RELATED"/>
    <property type="match status" value="1"/>
</dbReference>
<dbReference type="GO" id="GO:0004553">
    <property type="term" value="F:hydrolase activity, hydrolyzing O-glycosyl compounds"/>
    <property type="evidence" value="ECO:0007669"/>
    <property type="project" value="InterPro"/>
</dbReference>
<reference evidence="11 12" key="1">
    <citation type="submission" date="2018-04" db="EMBL/GenBank/DDBJ databases">
        <title>Subsurface microbial communities from deep shales in Ohio and West Virginia, USA.</title>
        <authorList>
            <person name="Wrighton K."/>
        </authorList>
    </citation>
    <scope>NUCLEOTIDE SEQUENCE [LARGE SCALE GENOMIC DNA]</scope>
    <source>
        <strain evidence="11 12">WC1</strain>
    </source>
</reference>
<evidence type="ECO:0000256" key="3">
    <source>
        <dbReference type="ARBA" id="ARBA00022729"/>
    </source>
</evidence>
<name>A0A2T5RST6_9FIRM</name>
<dbReference type="InterPro" id="IPR006710">
    <property type="entry name" value="Glyco_hydro_43"/>
</dbReference>
<evidence type="ECO:0000259" key="10">
    <source>
        <dbReference type="SMART" id="SM00560"/>
    </source>
</evidence>
<dbReference type="GO" id="GO:0005975">
    <property type="term" value="P:carbohydrate metabolic process"/>
    <property type="evidence" value="ECO:0007669"/>
    <property type="project" value="InterPro"/>
</dbReference>
<dbReference type="OrthoDB" id="9801455at2"/>
<sequence>MRVKKLSLVIFLLTIFLVLSLAVQAADAGLIAHYQFEGDLTDAESNFSDFKVTGDRIFNSGGKINFGQGKNGQAAVFDGSSGLFLAENLIDDYSYSIAFWLRADAINQFTTTFFAGLSDQESGIESWISFVPQGPSGRTMLWSGNNWYDADGNFKIPEDQWVHLAAAVDQGEVHFYINGTEHFRGSDFPDVFSDIEAKFALGVNYWDNPFEGKIDDLRIYDQPLTAEEVAELAAGAEKIEVKAETKVELDPQSVSVHDPMIIKENGSFYVFGSHLAAAKSEDLIEWKQISGDWDASNPIIPNPEEELQETLAWPEPDAESTWAKSPIKIRAKDTNKYHLYFSSANWESERSNISLAVSDNIEGPYEFDRILIRKYEEGQYSREAGENFRHQKHPGVIDPHVFYDKNGRLWMLYGSYAGGLHLLEMDEETGYPENYNPETGYLEEGSGYGKKLAGGGHSPIEGGYILYNPETDYYYLYMSFGTLAADGGYNIRVARSKNVDGPYLDPQGTDLREYDSGSWADAVNYGAKLIGNFVFEKSELGYLSPGHNSAYYDQSSGKSFVIFHSRYPGQGEYHQVRVHQTIFNQKGWPVITPHAYNGESLSAVSGEKISGSYQFVNHGRNIQNGYKEINYSEEIKLNADGSISGEVRGSWKLIDDYFAEITIEGEKYYGAFISQFDRGLAKEVMTFSALSDKGVTVWGSQY</sequence>
<dbReference type="RefSeq" id="WP_108137489.1">
    <property type="nucleotide sequence ID" value="NZ_QAXS01000001.1"/>
</dbReference>
<gene>
    <name evidence="11" type="ORF">C8C76_10138</name>
</gene>
<feature type="site" description="Important for catalytic activity, responsible for pKa modulation of the active site Glu and correct orientation of both the proton donor and substrate" evidence="8">
    <location>
        <position position="398"/>
    </location>
</feature>
<dbReference type="SUPFAM" id="SSF75005">
    <property type="entry name" value="Arabinanase/levansucrase/invertase"/>
    <property type="match status" value="1"/>
</dbReference>
<evidence type="ECO:0000256" key="8">
    <source>
        <dbReference type="PIRSR" id="PIRSR606710-2"/>
    </source>
</evidence>
<evidence type="ECO:0000256" key="9">
    <source>
        <dbReference type="SAM" id="SignalP"/>
    </source>
</evidence>
<dbReference type="Gene3D" id="2.40.128.10">
    <property type="match status" value="1"/>
</dbReference>
<protein>
    <submittedName>
        <fullName evidence="11">Arabinan endo-1,5-alpha-L-arabinosidase</fullName>
    </submittedName>
</protein>
<dbReference type="InterPro" id="IPR050727">
    <property type="entry name" value="GH43_arabinanases"/>
</dbReference>
<comment type="caution">
    <text evidence="11">The sequence shown here is derived from an EMBL/GenBank/DDBJ whole genome shotgun (WGS) entry which is preliminary data.</text>
</comment>
<feature type="active site" description="Proton acceptor" evidence="7">
    <location>
        <position position="258"/>
    </location>
</feature>
<evidence type="ECO:0000256" key="7">
    <source>
        <dbReference type="PIRSR" id="PIRSR606710-1"/>
    </source>
</evidence>
<feature type="domain" description="LamG-like jellyroll fold" evidence="10">
    <location>
        <begin position="93"/>
        <end position="227"/>
    </location>
</feature>
<proteinExistence type="inferred from homology"/>
<dbReference type="Gene3D" id="2.60.120.200">
    <property type="match status" value="1"/>
</dbReference>
<organism evidence="11 12">
    <name type="scientific">Halanaerobium saccharolyticum</name>
    <dbReference type="NCBI Taxonomy" id="43595"/>
    <lineage>
        <taxon>Bacteria</taxon>
        <taxon>Bacillati</taxon>
        <taxon>Bacillota</taxon>
        <taxon>Clostridia</taxon>
        <taxon>Halanaerobiales</taxon>
        <taxon>Halanaerobiaceae</taxon>
        <taxon>Halanaerobium</taxon>
    </lineage>
</organism>
<dbReference type="EMBL" id="QAXS01000001">
    <property type="protein sequence ID" value="PTW03403.1"/>
    <property type="molecule type" value="Genomic_DNA"/>
</dbReference>
<keyword evidence="3 9" id="KW-0732">Signal</keyword>
<keyword evidence="4" id="KW-0378">Hydrolase</keyword>
<evidence type="ECO:0000256" key="6">
    <source>
        <dbReference type="ARBA" id="ARBA00023295"/>
    </source>
</evidence>
<dbReference type="Pfam" id="PF04616">
    <property type="entry name" value="Glyco_hydro_43"/>
    <property type="match status" value="1"/>
</dbReference>
<dbReference type="Gene3D" id="2.115.10.20">
    <property type="entry name" value="Glycosyl hydrolase domain, family 43"/>
    <property type="match status" value="1"/>
</dbReference>
<evidence type="ECO:0000256" key="5">
    <source>
        <dbReference type="ARBA" id="ARBA00023157"/>
    </source>
</evidence>
<dbReference type="InterPro" id="IPR013320">
    <property type="entry name" value="ConA-like_dom_sf"/>
</dbReference>
<comment type="similarity">
    <text evidence="2">Belongs to the glycosyl hydrolase 43 family.</text>
</comment>
<dbReference type="SMART" id="SM00560">
    <property type="entry name" value="LamGL"/>
    <property type="match status" value="1"/>
</dbReference>